<protein>
    <recommendedName>
        <fullName evidence="3">DUF4435 domain-containing protein</fullName>
    </recommendedName>
</protein>
<proteinExistence type="predicted"/>
<evidence type="ECO:0000313" key="2">
    <source>
        <dbReference type="Proteomes" id="UP000028945"/>
    </source>
</evidence>
<organism evidence="1 2">
    <name type="scientific">Basilea psittacipulmonis DSM 24701</name>
    <dbReference type="NCBI Taxonomy" id="1072685"/>
    <lineage>
        <taxon>Bacteria</taxon>
        <taxon>Pseudomonadati</taxon>
        <taxon>Pseudomonadota</taxon>
        <taxon>Betaproteobacteria</taxon>
        <taxon>Burkholderiales</taxon>
        <taxon>Alcaligenaceae</taxon>
        <taxon>Basilea</taxon>
    </lineage>
</organism>
<dbReference type="KEGG" id="bpsi:IX83_02870"/>
<accession>A0A077DCR3</accession>
<dbReference type="Proteomes" id="UP000028945">
    <property type="component" value="Chromosome"/>
</dbReference>
<evidence type="ECO:0008006" key="3">
    <source>
        <dbReference type="Google" id="ProtNLM"/>
    </source>
</evidence>
<keyword evidence="2" id="KW-1185">Reference proteome</keyword>
<dbReference type="HOGENOM" id="CLU_1529667_0_0_4"/>
<dbReference type="AlphaFoldDB" id="A0A077DCR3"/>
<evidence type="ECO:0000313" key="1">
    <source>
        <dbReference type="EMBL" id="AIL32394.1"/>
    </source>
</evidence>
<gene>
    <name evidence="1" type="ORF">IX83_02870</name>
</gene>
<dbReference type="EMBL" id="CP009238">
    <property type="protein sequence ID" value="AIL32394.1"/>
    <property type="molecule type" value="Genomic_DNA"/>
</dbReference>
<sequence>MSRHRKQLFIVEGETEEVFLSEILEVPGKIVILNLWQENLKKHIAKYNKSNTFVVFDVDSLDPRKIETMCKNLQLLKEMKLLAGLMQQTENFEEELIRCCRHIKSAQKLCDVFGAVSLSEFKNKFISTGGKSIKKLNDHGFNRELLWTGQLIPELKEYKTYQVTHNHLKRKKIIS</sequence>
<name>A0A077DCR3_9BURK</name>
<dbReference type="RefSeq" id="WP_038498941.1">
    <property type="nucleotide sequence ID" value="NZ_CP009238.1"/>
</dbReference>
<reference evidence="1 2" key="1">
    <citation type="journal article" date="2014" name="BMC Genomics">
        <title>A genomic perspective on a new bacterial genus and species from the Alcaligenaceae family, Basilea psittacipulmonis.</title>
        <authorList>
            <person name="Whiteson K.L."/>
            <person name="Hernandez D."/>
            <person name="Lazarevic V."/>
            <person name="Gaia N."/>
            <person name="Farinelli L."/>
            <person name="Francois P."/>
            <person name="Pilo P."/>
            <person name="Frey J."/>
            <person name="Schrenzel J."/>
        </authorList>
    </citation>
    <scope>NUCLEOTIDE SEQUENCE [LARGE SCALE GENOMIC DNA]</scope>
    <source>
        <strain evidence="1 2">DSM 24701</strain>
    </source>
</reference>